<dbReference type="InterPro" id="IPR014444">
    <property type="entry name" value="PH1575-like"/>
</dbReference>
<accession>A0A7G9YSA0</accession>
<proteinExistence type="predicted"/>
<keyword evidence="2" id="KW-0378">Hydrolase</keyword>
<sequence>MKPKSDCIACLVERTKYECDIAFNDDSEKIRAMEEFIAFLMAHLGEEGKAPAFFGTERERIIKRRSGVKDPHREIKRRSNEVAKGLLSEVSDFYDAAVAKSGNKMEALVRIAAAANSMEYGVKGYFYDDDAFKDDFVHTLNENLNWDKDLITSAIKERNKILYLTDNAGEVFFDAFVIRELVELGKEVVVSPKSAPVINDATTEDVKEAIEKVGISDSGLVKIVPSGSCIGVSLEEAEEEFMDVFCDDRHLVIAKGMGNYETISEFEARAELGLSGRLIYVFRAKCEPIASNIGVKKGELVAKLV</sequence>
<dbReference type="Gene3D" id="1.10.8.380">
    <property type="entry name" value="Uncharacterised protein PF01937, DUF89, domain 1"/>
    <property type="match status" value="1"/>
</dbReference>
<dbReference type="EMBL" id="MT631454">
    <property type="protein sequence ID" value="QNO50884.1"/>
    <property type="molecule type" value="Genomic_DNA"/>
</dbReference>
<evidence type="ECO:0000259" key="1">
    <source>
        <dbReference type="Pfam" id="PF01937"/>
    </source>
</evidence>
<dbReference type="EC" id="3.1.3.-" evidence="2"/>
<dbReference type="PIRSF" id="PIRSF006593">
    <property type="entry name" value="UCP006593"/>
    <property type="match status" value="1"/>
</dbReference>
<dbReference type="Gene3D" id="3.40.50.10880">
    <property type="entry name" value="Uncharacterised protein PF01937, DUF89, domain 3"/>
    <property type="match status" value="1"/>
</dbReference>
<dbReference type="Gene3D" id="1.10.285.20">
    <property type="entry name" value="Uncharacterised protein PF01937, DUF89, domain 2"/>
    <property type="match status" value="1"/>
</dbReference>
<dbReference type="AlphaFoldDB" id="A0A7G9YSA0"/>
<evidence type="ECO:0000313" key="2">
    <source>
        <dbReference type="EMBL" id="QNO50884.1"/>
    </source>
</evidence>
<dbReference type="Pfam" id="PF01937">
    <property type="entry name" value="ARMT1-like_dom"/>
    <property type="match status" value="1"/>
</dbReference>
<dbReference type="InterPro" id="IPR002791">
    <property type="entry name" value="ARMT1-like_metal-bd"/>
</dbReference>
<dbReference type="InterPro" id="IPR036075">
    <property type="entry name" value="ARMT-1-like_metal-bd_sf"/>
</dbReference>
<protein>
    <submittedName>
        <fullName evidence="2">Damage-control phosphatase</fullName>
        <ecNumber evidence="2">3.1.3.-</ecNumber>
    </submittedName>
</protein>
<feature type="domain" description="Damage-control phosphatase ARMT1-like metal-binding" evidence="1">
    <location>
        <begin position="5"/>
        <end position="301"/>
    </location>
</feature>
<dbReference type="SUPFAM" id="SSF111321">
    <property type="entry name" value="AF1104-like"/>
    <property type="match status" value="1"/>
</dbReference>
<reference evidence="2" key="1">
    <citation type="submission" date="2020-06" db="EMBL/GenBank/DDBJ databases">
        <title>Unique genomic features of the anaerobic methanotrophic archaea.</title>
        <authorList>
            <person name="Chadwick G.L."/>
            <person name="Skennerton C.T."/>
            <person name="Laso-Perez R."/>
            <person name="Leu A.O."/>
            <person name="Speth D.R."/>
            <person name="Yu H."/>
            <person name="Morgan-Lang C."/>
            <person name="Hatzenpichler R."/>
            <person name="Goudeau D."/>
            <person name="Malmstrom R."/>
            <person name="Brazelton W.J."/>
            <person name="Woyke T."/>
            <person name="Hallam S.J."/>
            <person name="Tyson G.W."/>
            <person name="Wegener G."/>
            <person name="Boetius A."/>
            <person name="Orphan V."/>
        </authorList>
    </citation>
    <scope>NUCLEOTIDE SEQUENCE</scope>
</reference>
<gene>
    <name evidence="2" type="ORF">CGMOHENL_00027</name>
</gene>
<name>A0A7G9YSA0_9EURY</name>
<dbReference type="GO" id="GO:0016787">
    <property type="term" value="F:hydrolase activity"/>
    <property type="evidence" value="ECO:0007669"/>
    <property type="project" value="UniProtKB-KW"/>
</dbReference>
<organism evidence="2">
    <name type="scientific">Candidatus Methanophagaceae archaeon ANME-1 ERB6</name>
    <dbReference type="NCBI Taxonomy" id="2759912"/>
    <lineage>
        <taxon>Archaea</taxon>
        <taxon>Methanobacteriati</taxon>
        <taxon>Methanobacteriota</taxon>
        <taxon>Stenosarchaea group</taxon>
        <taxon>Methanomicrobia</taxon>
        <taxon>Candidatus Methanophagales</taxon>
        <taxon>Candidatus Methanophagaceae</taxon>
    </lineage>
</organism>